<keyword evidence="4" id="KW-1185">Reference proteome</keyword>
<dbReference type="Proteomes" id="UP001500552">
    <property type="component" value="Unassembled WGS sequence"/>
</dbReference>
<name>A0ABP8LQC9_9BACT</name>
<dbReference type="SUPFAM" id="SSF51735">
    <property type="entry name" value="NAD(P)-binding Rossmann-fold domains"/>
    <property type="match status" value="1"/>
</dbReference>
<dbReference type="InterPro" id="IPR036291">
    <property type="entry name" value="NAD(P)-bd_dom_sf"/>
</dbReference>
<comment type="caution">
    <text evidence="3">The sequence shown here is derived from an EMBL/GenBank/DDBJ whole genome shotgun (WGS) entry which is preliminary data.</text>
</comment>
<dbReference type="SUPFAM" id="SSF48179">
    <property type="entry name" value="6-phosphogluconate dehydrogenase C-terminal domain-like"/>
    <property type="match status" value="1"/>
</dbReference>
<dbReference type="Gene3D" id="3.40.50.720">
    <property type="entry name" value="NAD(P)-binding Rossmann-like Domain"/>
    <property type="match status" value="1"/>
</dbReference>
<dbReference type="PANTHER" id="PTHR40459:SF1">
    <property type="entry name" value="CONSERVED HYPOTHETICAL ALANINE AND LEUCINE RICH PROTEIN"/>
    <property type="match status" value="1"/>
</dbReference>
<dbReference type="InterPro" id="IPR019665">
    <property type="entry name" value="OxRdtase/DH_put_Rossmann_dom"/>
</dbReference>
<dbReference type="EMBL" id="BAABHC010000014">
    <property type="protein sequence ID" value="GAA4434129.1"/>
    <property type="molecule type" value="Genomic_DNA"/>
</dbReference>
<evidence type="ECO:0000259" key="2">
    <source>
        <dbReference type="Pfam" id="PF10728"/>
    </source>
</evidence>
<dbReference type="PANTHER" id="PTHR40459">
    <property type="entry name" value="CONSERVED HYPOTHETICAL ALANINE AND LEUCINE RICH PROTEIN"/>
    <property type="match status" value="1"/>
</dbReference>
<dbReference type="Pfam" id="PF10728">
    <property type="entry name" value="DUF2520"/>
    <property type="match status" value="1"/>
</dbReference>
<protein>
    <submittedName>
        <fullName evidence="3">DUF2520 domain-containing protein</fullName>
    </submittedName>
</protein>
<accession>A0ABP8LQC9</accession>
<proteinExistence type="predicted"/>
<dbReference type="InterPro" id="IPR018931">
    <property type="entry name" value="DUF2520"/>
</dbReference>
<reference evidence="4" key="1">
    <citation type="journal article" date="2019" name="Int. J. Syst. Evol. Microbiol.">
        <title>The Global Catalogue of Microorganisms (GCM) 10K type strain sequencing project: providing services to taxonomists for standard genome sequencing and annotation.</title>
        <authorList>
            <consortium name="The Broad Institute Genomics Platform"/>
            <consortium name="The Broad Institute Genome Sequencing Center for Infectious Disease"/>
            <person name="Wu L."/>
            <person name="Ma J."/>
        </authorList>
    </citation>
    <scope>NUCLEOTIDE SEQUENCE [LARGE SCALE GENOMIC DNA]</scope>
    <source>
        <strain evidence="4">JCM 17926</strain>
    </source>
</reference>
<gene>
    <name evidence="3" type="ORF">GCM10023188_24700</name>
</gene>
<dbReference type="Gene3D" id="1.10.1040.20">
    <property type="entry name" value="ProC-like, C-terminal domain"/>
    <property type="match status" value="1"/>
</dbReference>
<evidence type="ECO:0000313" key="3">
    <source>
        <dbReference type="EMBL" id="GAA4434129.1"/>
    </source>
</evidence>
<feature type="domain" description="Putative oxidoreductase/dehydrogenase Rossmann-like" evidence="1">
    <location>
        <begin position="8"/>
        <end position="109"/>
    </location>
</feature>
<dbReference type="InterPro" id="IPR037108">
    <property type="entry name" value="TM1727-like_C_sf"/>
</dbReference>
<organism evidence="3 4">
    <name type="scientific">Pontibacter saemangeumensis</name>
    <dbReference type="NCBI Taxonomy" id="1084525"/>
    <lineage>
        <taxon>Bacteria</taxon>
        <taxon>Pseudomonadati</taxon>
        <taxon>Bacteroidota</taxon>
        <taxon>Cytophagia</taxon>
        <taxon>Cytophagales</taxon>
        <taxon>Hymenobacteraceae</taxon>
        <taxon>Pontibacter</taxon>
    </lineage>
</organism>
<sequence>MKSAEKKRIALIGAGNVAWHLAPGLAAAGHAITAIYSRSPAPREALARQLPQARPVASLDLEHIAAEVVLLAVPDAALADVAAALKVSLGTIVAHTSGSQPLAVLQPVRGASIGVFYPLQTFSKSKPVDLSNTPLLVEAQEEETLLQLEQLAFSISSKVYRVSSEARSRLHLAAVFACNFTNHLLGISQQLLREANLPKELLQPLIEETMEKAAQQNPFAVQTGPAVRGDGNVLQAHLQMLRQHPRYQAIYSQLSQSIREQASDGPNQADQS</sequence>
<evidence type="ECO:0000259" key="1">
    <source>
        <dbReference type="Pfam" id="PF10727"/>
    </source>
</evidence>
<dbReference type="InterPro" id="IPR008927">
    <property type="entry name" value="6-PGluconate_DH-like_C_sf"/>
</dbReference>
<evidence type="ECO:0000313" key="4">
    <source>
        <dbReference type="Proteomes" id="UP001500552"/>
    </source>
</evidence>
<dbReference type="RefSeq" id="WP_345159446.1">
    <property type="nucleotide sequence ID" value="NZ_BAABHC010000014.1"/>
</dbReference>
<dbReference type="Pfam" id="PF10727">
    <property type="entry name" value="Rossmann-like"/>
    <property type="match status" value="1"/>
</dbReference>
<feature type="domain" description="DUF2520" evidence="2">
    <location>
        <begin position="134"/>
        <end position="258"/>
    </location>
</feature>